<evidence type="ECO:0000313" key="2">
    <source>
        <dbReference type="Proteomes" id="UP000502617"/>
    </source>
</evidence>
<dbReference type="KEGG" id="vg:77945265"/>
<organism evidence="1 2">
    <name type="scientific">Synechococcus phage S-N03</name>
    <dbReference type="NCBI Taxonomy" id="2718943"/>
    <lineage>
        <taxon>Viruses</taxon>
        <taxon>Duplodnaviria</taxon>
        <taxon>Heunggongvirae</taxon>
        <taxon>Uroviricota</taxon>
        <taxon>Caudoviricetes</taxon>
        <taxon>Pantevenvirales</taxon>
        <taxon>Kyanoviridae</taxon>
        <taxon>Huanghaivirus</taxon>
        <taxon>Huanghaivirus snothree</taxon>
    </lineage>
</organism>
<dbReference type="RefSeq" id="YP_010669111.1">
    <property type="nucleotide sequence ID" value="NC_070959.1"/>
</dbReference>
<dbReference type="EMBL" id="MT162466">
    <property type="protein sequence ID" value="QIN96731.1"/>
    <property type="molecule type" value="Genomic_DNA"/>
</dbReference>
<reference evidence="1 2" key="1">
    <citation type="submission" date="2020-03" db="EMBL/GenBank/DDBJ databases">
        <title>The Isolation and Genome Sequence of a Novel Cyanophage S-N03 from the Huanghai Sea, China.</title>
        <authorList>
            <person name="Jiang T."/>
        </authorList>
    </citation>
    <scope>NUCLEOTIDE SEQUENCE [LARGE SCALE GENOMIC DNA]</scope>
</reference>
<evidence type="ECO:0000313" key="1">
    <source>
        <dbReference type="EMBL" id="QIN96731.1"/>
    </source>
</evidence>
<dbReference type="GeneID" id="77945265"/>
<keyword evidence="2" id="KW-1185">Reference proteome</keyword>
<protein>
    <submittedName>
        <fullName evidence="1">Uncharacterized protein</fullName>
    </submittedName>
</protein>
<dbReference type="Proteomes" id="UP000502617">
    <property type="component" value="Segment"/>
</dbReference>
<sequence length="79" mass="9327">MSQQLWRLDDQTKAAVLNHKREQRYIAELKTDLADFREIFWAPIDGGQRSWAEQMIKSIEHELDEIEAGRLGVPEFWQG</sequence>
<name>A0A6G8R5S2_9CAUD</name>
<accession>A0A6G8R5S2</accession>
<proteinExistence type="predicted"/>